<reference evidence="1" key="1">
    <citation type="submission" date="2020-03" db="EMBL/GenBank/DDBJ databases">
        <title>The deep terrestrial virosphere.</title>
        <authorList>
            <person name="Holmfeldt K."/>
            <person name="Nilsson E."/>
            <person name="Simone D."/>
            <person name="Lopez-Fernandez M."/>
            <person name="Wu X."/>
            <person name="de Brujin I."/>
            <person name="Lundin D."/>
            <person name="Andersson A."/>
            <person name="Bertilsson S."/>
            <person name="Dopson M."/>
        </authorList>
    </citation>
    <scope>NUCLEOTIDE SEQUENCE</scope>
    <source>
        <strain evidence="1">TM448B01665</strain>
    </source>
</reference>
<sequence>MTTFAQGSRLQIAIAQETTAGTAMTTLTVLPVSGGNNLNLTKDSFVSDEIRADRQTQDMRHGAKQTGGDLPVPFKYGDFEDLLEGALFGDWVTSTTSITSTTIQATASAQLIKDTTWVGSGIVANDYVAIAGFATAGNNGVARVVSVTGTTMVLANLTLSVEAAGESVTVTKRGVLKNGITEKTFTIEEGFLDIGQYFQYVGMRVASWSLTVPPNAMVESTFSFLGENMTTSTTSLDSSPTAASANERFSGIDAGVIYEGGAAIAYVTNLEMSLDNGVNPVFVVGNTAVKTVVAGRCNVTGTLTALFQDATIMNKFINETESSLWLVLTDPDGNKLAIDLPRIKYGTGDPQAAGEGEFTLPMSFTALRDATTGYTILLSTD</sequence>
<dbReference type="EMBL" id="MT144806">
    <property type="protein sequence ID" value="QJH99751.1"/>
    <property type="molecule type" value="Genomic_DNA"/>
</dbReference>
<accession>A0A6M3XPG3</accession>
<gene>
    <name evidence="1" type="ORF">TM448B01665_0013</name>
</gene>
<name>A0A6M3XPG3_9ZZZZ</name>
<dbReference type="Pfam" id="PF18906">
    <property type="entry name" value="Phage_tube_2"/>
    <property type="match status" value="1"/>
</dbReference>
<protein>
    <submittedName>
        <fullName evidence="1">Putative tail protein</fullName>
    </submittedName>
</protein>
<evidence type="ECO:0000313" key="1">
    <source>
        <dbReference type="EMBL" id="QJH99751.1"/>
    </source>
</evidence>
<proteinExistence type="predicted"/>
<dbReference type="AlphaFoldDB" id="A0A6M3XPG3"/>
<organism evidence="1">
    <name type="scientific">viral metagenome</name>
    <dbReference type="NCBI Taxonomy" id="1070528"/>
    <lineage>
        <taxon>unclassified sequences</taxon>
        <taxon>metagenomes</taxon>
        <taxon>organismal metagenomes</taxon>
    </lineage>
</organism>
<dbReference type="InterPro" id="IPR044000">
    <property type="entry name" value="Phage_tube_2"/>
</dbReference>